<dbReference type="Pfam" id="PF00089">
    <property type="entry name" value="Trypsin"/>
    <property type="match status" value="1"/>
</dbReference>
<dbReference type="InterPro" id="IPR050430">
    <property type="entry name" value="Peptidase_S1"/>
</dbReference>
<dbReference type="PANTHER" id="PTHR24276:SF96">
    <property type="entry name" value="PEPTIDASE S1 DOMAIN-CONTAINING PROTEIN"/>
    <property type="match status" value="1"/>
</dbReference>
<evidence type="ECO:0000256" key="3">
    <source>
        <dbReference type="ARBA" id="ARBA00022825"/>
    </source>
</evidence>
<feature type="chain" id="PRO_5027603957" evidence="5">
    <location>
        <begin position="23"/>
        <end position="241"/>
    </location>
</feature>
<dbReference type="PANTHER" id="PTHR24276">
    <property type="entry name" value="POLYSERASE-RELATED"/>
    <property type="match status" value="1"/>
</dbReference>
<reference evidence="7" key="1">
    <citation type="journal article" date="2020" name="Toxicon">
        <title>Venom serine proteinase homolog of the ectoparasitoid Scleroderma guani impairs host phenoloxidase cascade.</title>
        <authorList>
            <person name="Wu C.Y."/>
            <person name="Huang J.M."/>
            <person name="Zhao Y.J."/>
            <person name="Xu Z.W."/>
            <person name="Zhu J.Y."/>
        </authorList>
    </citation>
    <scope>NUCLEOTIDE SEQUENCE</scope>
</reference>
<keyword evidence="1" id="KW-0645">Protease</keyword>
<accession>A0A7D3QMH1</accession>
<dbReference type="GO" id="GO:0006508">
    <property type="term" value="P:proteolysis"/>
    <property type="evidence" value="ECO:0007669"/>
    <property type="project" value="UniProtKB-KW"/>
</dbReference>
<protein>
    <submittedName>
        <fullName evidence="7">Serine proteinase-like protein</fullName>
    </submittedName>
</protein>
<keyword evidence="4" id="KW-1015">Disulfide bond</keyword>
<organism evidence="7">
    <name type="scientific">Sclerodermus guani</name>
    <dbReference type="NCBI Taxonomy" id="380176"/>
    <lineage>
        <taxon>Eukaryota</taxon>
        <taxon>Metazoa</taxon>
        <taxon>Ecdysozoa</taxon>
        <taxon>Arthropoda</taxon>
        <taxon>Hexapoda</taxon>
        <taxon>Insecta</taxon>
        <taxon>Pterygota</taxon>
        <taxon>Neoptera</taxon>
        <taxon>Endopterygota</taxon>
        <taxon>Hymenoptera</taxon>
        <taxon>Apocrita</taxon>
        <taxon>Aculeata</taxon>
        <taxon>Chrysidoidea</taxon>
        <taxon>Bethylidae</taxon>
        <taxon>Scleroderminae</taxon>
        <taxon>Sclerodermus</taxon>
    </lineage>
</organism>
<keyword evidence="2" id="KW-0378">Hydrolase</keyword>
<evidence type="ECO:0000313" key="7">
    <source>
        <dbReference type="EMBL" id="QKE61442.1"/>
    </source>
</evidence>
<dbReference type="SUPFAM" id="SSF50494">
    <property type="entry name" value="Trypsin-like serine proteases"/>
    <property type="match status" value="1"/>
</dbReference>
<dbReference type="AlphaFoldDB" id="A0A7D3QMH1"/>
<keyword evidence="3" id="KW-0720">Serine protease</keyword>
<reference evidence="7" key="2">
    <citation type="submission" date="2020-03" db="EMBL/GenBank/DDBJ databases">
        <authorList>
            <person name="Zhu J."/>
        </authorList>
    </citation>
    <scope>NUCLEOTIDE SEQUENCE</scope>
</reference>
<evidence type="ECO:0000256" key="4">
    <source>
        <dbReference type="ARBA" id="ARBA00023157"/>
    </source>
</evidence>
<keyword evidence="5" id="KW-0732">Signal</keyword>
<evidence type="ECO:0000256" key="1">
    <source>
        <dbReference type="ARBA" id="ARBA00022670"/>
    </source>
</evidence>
<evidence type="ECO:0000259" key="6">
    <source>
        <dbReference type="PROSITE" id="PS50240"/>
    </source>
</evidence>
<name>A0A7D3QMH1_9HYME</name>
<proteinExistence type="evidence at transcript level"/>
<feature type="domain" description="Peptidase S1" evidence="6">
    <location>
        <begin position="14"/>
        <end position="241"/>
    </location>
</feature>
<dbReference type="GO" id="GO:0004252">
    <property type="term" value="F:serine-type endopeptidase activity"/>
    <property type="evidence" value="ECO:0007669"/>
    <property type="project" value="InterPro"/>
</dbReference>
<dbReference type="EMBL" id="MT263151">
    <property type="protein sequence ID" value="QKE61442.1"/>
    <property type="molecule type" value="mRNA"/>
</dbReference>
<evidence type="ECO:0000256" key="5">
    <source>
        <dbReference type="SAM" id="SignalP"/>
    </source>
</evidence>
<evidence type="ECO:0000256" key="2">
    <source>
        <dbReference type="ARBA" id="ARBA00022801"/>
    </source>
</evidence>
<dbReference type="SMART" id="SM00020">
    <property type="entry name" value="Tryp_SPc"/>
    <property type="match status" value="1"/>
</dbReference>
<dbReference type="InterPro" id="IPR001254">
    <property type="entry name" value="Trypsin_dom"/>
</dbReference>
<feature type="signal peptide" evidence="5">
    <location>
        <begin position="1"/>
        <end position="22"/>
    </location>
</feature>
<dbReference type="Gene3D" id="2.40.10.10">
    <property type="entry name" value="Trypsin-like serine proteases"/>
    <property type="match status" value="2"/>
</dbReference>
<dbReference type="InterPro" id="IPR043504">
    <property type="entry name" value="Peptidase_S1_PA_chymotrypsin"/>
</dbReference>
<sequence length="241" mass="26019">MIRLILKVSLLCVVLSSYSVSAKRARITDYPYVVSIRYDGAHICLGAIVSKNTVLSAASCVNLYVKAVDALSKLTIHLGIDDEAENGLSYTVTSTVSQSSYTDPEEEKKDNADTIIVLLSEREFKTGRYAAVTPFSQSTVEYVRDATFFAVDGQRKLNVLKGGILENSVCLKSVPTMKISKHQVCFIRPDDGEGCMSSSGSPVVHDGKLVAILPHGTSCTSVPVAAIHLAKFGSFIPYETS</sequence>
<dbReference type="PROSITE" id="PS50240">
    <property type="entry name" value="TRYPSIN_DOM"/>
    <property type="match status" value="1"/>
</dbReference>
<dbReference type="InterPro" id="IPR009003">
    <property type="entry name" value="Peptidase_S1_PA"/>
</dbReference>